<proteinExistence type="predicted"/>
<accession>A0A090GE06</accession>
<dbReference type="Proteomes" id="UP000046122">
    <property type="component" value="Unassembled WGS sequence"/>
</dbReference>
<evidence type="ECO:0000313" key="3">
    <source>
        <dbReference type="Proteomes" id="UP000046122"/>
    </source>
</evidence>
<feature type="region of interest" description="Disordered" evidence="1">
    <location>
        <begin position="1"/>
        <end position="20"/>
    </location>
</feature>
<organism evidence="2 3">
    <name type="scientific">Mesorhizobium plurifarium</name>
    <dbReference type="NCBI Taxonomy" id="69974"/>
    <lineage>
        <taxon>Bacteria</taxon>
        <taxon>Pseudomonadati</taxon>
        <taxon>Pseudomonadota</taxon>
        <taxon>Alphaproteobacteria</taxon>
        <taxon>Hyphomicrobiales</taxon>
        <taxon>Phyllobacteriaceae</taxon>
        <taxon>Mesorhizobium</taxon>
    </lineage>
</organism>
<gene>
    <name evidence="2" type="ORF">MPL3365_30188</name>
</gene>
<name>A0A090GE06_MESPL</name>
<protein>
    <submittedName>
        <fullName evidence="2">Uncharacterized protein</fullName>
    </submittedName>
</protein>
<reference evidence="2 3" key="1">
    <citation type="submission" date="2014-08" db="EMBL/GenBank/DDBJ databases">
        <authorList>
            <person name="Moulin Lionel"/>
        </authorList>
    </citation>
    <scope>NUCLEOTIDE SEQUENCE [LARGE SCALE GENOMIC DNA]</scope>
</reference>
<evidence type="ECO:0000256" key="1">
    <source>
        <dbReference type="SAM" id="MobiDB-lite"/>
    </source>
</evidence>
<sequence>MTDPVDLSKPPRMPPQYPELPPPVTIAEPGTALSGDPIVNVLQQNLPQDWHTDDLENATATDYAWYKADDGSWHKEGTMRLGGSLWGQRGNWAGGMSAAVYEPMTRRALLESALNQPLSIFSTLEQSARQGVLDSYVLGTILRHGTLPEEAPVQESVGPDGKAVVGTGDVYIPPDVGARDAFMGNWGDTPAQLEQRRNSLGAMTEDQYKASPWFRKDIPYDPGMTETRAAALAQMYDIKAVRQFYAQKRPFTAFIGGLAGQALDPINYIPVFGPEVKAAAIAKFGLAGRMATNAAEAAINTGAADVITRNMRAQLGDDVSWENTVSSIAMAGLIGSAFGLIHGAIEGRTPRIDPEIRARAEENLSTLKTVQESRIALNEGIDAVVHGEDVNLSPNATEPLARITQDVQRIEATRRASSDAAPVTKPATMDDVAASYQAVAEANPQLDPTVSPSQFDSLMIADLQAKGFDAIAGDENARPMPLSFNPATLDMPAVTKSQSVIDPTLKPGSPEFAGAVARQGAKQSEARIAQLTRQQEIGNRMHNRLVRWLDATTGIGVGFGRFDNHNMLPELIAYHQREIAAASKAVDTQRPAPEALPDGFKEAQARVSKPEDLAAQYHVDPKTGAFKEEADLRQLADEGRLSEDDLRTMEEAHTQFDQATAYGEALKSFANCLI</sequence>
<feature type="compositionally biased region" description="Pro residues" evidence="1">
    <location>
        <begin position="11"/>
        <end position="20"/>
    </location>
</feature>
<dbReference type="EMBL" id="CCNE01000023">
    <property type="protein sequence ID" value="CDX58571.1"/>
    <property type="molecule type" value="Genomic_DNA"/>
</dbReference>
<evidence type="ECO:0000313" key="2">
    <source>
        <dbReference type="EMBL" id="CDX58571.1"/>
    </source>
</evidence>
<dbReference type="AlphaFoldDB" id="A0A090GE06"/>